<evidence type="ECO:0000256" key="1">
    <source>
        <dbReference type="ARBA" id="ARBA00001924"/>
    </source>
</evidence>
<dbReference type="GO" id="GO:0005506">
    <property type="term" value="F:iron ion binding"/>
    <property type="evidence" value="ECO:0007669"/>
    <property type="project" value="InterPro"/>
</dbReference>
<dbReference type="SUPFAM" id="SSF56003">
    <property type="entry name" value="Molybdenum cofactor-binding domain"/>
    <property type="match status" value="1"/>
</dbReference>
<dbReference type="GO" id="GO:0004854">
    <property type="term" value="F:xanthine dehydrogenase activity"/>
    <property type="evidence" value="ECO:0007669"/>
    <property type="project" value="UniProtKB-EC"/>
</dbReference>
<dbReference type="Proteomes" id="UP000887574">
    <property type="component" value="Unplaced"/>
</dbReference>
<dbReference type="Pfam" id="PF00941">
    <property type="entry name" value="FAD_binding_5"/>
    <property type="match status" value="1"/>
</dbReference>
<dbReference type="InterPro" id="IPR016169">
    <property type="entry name" value="FAD-bd_PCMH_sub2"/>
</dbReference>
<evidence type="ECO:0000256" key="9">
    <source>
        <dbReference type="ARBA" id="ARBA00022723"/>
    </source>
</evidence>
<dbReference type="Gene3D" id="3.10.20.30">
    <property type="match status" value="1"/>
</dbReference>
<dbReference type="InterPro" id="IPR037165">
    <property type="entry name" value="AldOxase/xan_DH_Mopterin-bd_sf"/>
</dbReference>
<dbReference type="SMART" id="SM01092">
    <property type="entry name" value="CO_deh_flav_C"/>
    <property type="match status" value="1"/>
</dbReference>
<dbReference type="Pfam" id="PF00111">
    <property type="entry name" value="Fer2"/>
    <property type="match status" value="1"/>
</dbReference>
<evidence type="ECO:0000256" key="13">
    <source>
        <dbReference type="ARBA" id="ARBA00023014"/>
    </source>
</evidence>
<dbReference type="PROSITE" id="PS51085">
    <property type="entry name" value="2FE2S_FER_2"/>
    <property type="match status" value="1"/>
</dbReference>
<dbReference type="InterPro" id="IPR006058">
    <property type="entry name" value="2Fe2S_fd_BS"/>
</dbReference>
<evidence type="ECO:0000256" key="17">
    <source>
        <dbReference type="ARBA" id="ARBA00049017"/>
    </source>
</evidence>
<dbReference type="SMART" id="SM01008">
    <property type="entry name" value="Ald_Xan_dh_C"/>
    <property type="match status" value="1"/>
</dbReference>
<evidence type="ECO:0000256" key="14">
    <source>
        <dbReference type="ARBA" id="ARBA00023027"/>
    </source>
</evidence>
<dbReference type="FunFam" id="3.30.465.10:FF:000004">
    <property type="entry name" value="Xanthine dehydrogenase/oxidase"/>
    <property type="match status" value="1"/>
</dbReference>
<comment type="catalytic activity">
    <reaction evidence="18">
        <text>hypoxanthine + NAD(+) + H2O = xanthine + NADH + H(+)</text>
        <dbReference type="Rhea" id="RHEA:24670"/>
        <dbReference type="ChEBI" id="CHEBI:15377"/>
        <dbReference type="ChEBI" id="CHEBI:15378"/>
        <dbReference type="ChEBI" id="CHEBI:17368"/>
        <dbReference type="ChEBI" id="CHEBI:17712"/>
        <dbReference type="ChEBI" id="CHEBI:57540"/>
        <dbReference type="ChEBI" id="CHEBI:57945"/>
        <dbReference type="EC" id="1.17.1.4"/>
    </reaction>
</comment>
<dbReference type="SUPFAM" id="SSF56176">
    <property type="entry name" value="FAD-binding/transporter-associated domain-like"/>
    <property type="match status" value="1"/>
</dbReference>
<dbReference type="SUPFAM" id="SSF47741">
    <property type="entry name" value="CO dehydrogenase ISP C-domain like"/>
    <property type="match status" value="1"/>
</dbReference>
<dbReference type="InterPro" id="IPR001041">
    <property type="entry name" value="2Fe-2S_ferredoxin-type"/>
</dbReference>
<keyword evidence="7" id="KW-0285">Flavoprotein</keyword>
<evidence type="ECO:0000259" key="20">
    <source>
        <dbReference type="PROSITE" id="PS51085"/>
    </source>
</evidence>
<dbReference type="InterPro" id="IPR016167">
    <property type="entry name" value="FAD-bd_PCMH_sub1"/>
</dbReference>
<dbReference type="InterPro" id="IPR016208">
    <property type="entry name" value="Ald_Oxase/xanthine_DH-like"/>
</dbReference>
<dbReference type="PANTHER" id="PTHR45444">
    <property type="entry name" value="XANTHINE DEHYDROGENASE"/>
    <property type="match status" value="1"/>
</dbReference>
<evidence type="ECO:0000256" key="5">
    <source>
        <dbReference type="ARBA" id="ARBA00013123"/>
    </source>
</evidence>
<evidence type="ECO:0000256" key="12">
    <source>
        <dbReference type="ARBA" id="ARBA00023004"/>
    </source>
</evidence>
<dbReference type="SUPFAM" id="SSF55447">
    <property type="entry name" value="CO dehydrogenase flavoprotein C-terminal domain-like"/>
    <property type="match status" value="1"/>
</dbReference>
<dbReference type="GO" id="GO:0051537">
    <property type="term" value="F:2 iron, 2 sulfur cluster binding"/>
    <property type="evidence" value="ECO:0007669"/>
    <property type="project" value="UniProtKB-KW"/>
</dbReference>
<dbReference type="Pfam" id="PF03450">
    <property type="entry name" value="CO_deh_flav_C"/>
    <property type="match status" value="1"/>
</dbReference>
<keyword evidence="6" id="KW-0500">Molybdenum</keyword>
<dbReference type="AlphaFoldDB" id="A0A915DBR0"/>
<evidence type="ECO:0000256" key="18">
    <source>
        <dbReference type="ARBA" id="ARBA00049517"/>
    </source>
</evidence>
<dbReference type="Gene3D" id="3.30.390.50">
    <property type="entry name" value="CO dehydrogenase flavoprotein, C-terminal domain"/>
    <property type="match status" value="1"/>
</dbReference>
<feature type="region of interest" description="Disordered" evidence="19">
    <location>
        <begin position="620"/>
        <end position="640"/>
    </location>
</feature>
<evidence type="ECO:0000256" key="3">
    <source>
        <dbReference type="ARBA" id="ARBA00004275"/>
    </source>
</evidence>
<evidence type="ECO:0000256" key="16">
    <source>
        <dbReference type="ARBA" id="ARBA00034078"/>
    </source>
</evidence>
<dbReference type="Gene3D" id="1.10.150.120">
    <property type="entry name" value="[2Fe-2S]-binding domain"/>
    <property type="match status" value="1"/>
</dbReference>
<comment type="subcellular location">
    <subcellularLocation>
        <location evidence="3">Peroxisome</location>
    </subcellularLocation>
</comment>
<dbReference type="PROSITE" id="PS00197">
    <property type="entry name" value="2FE2S_FER_1"/>
    <property type="match status" value="1"/>
</dbReference>
<dbReference type="FunFam" id="3.30.365.10:FF:000001">
    <property type="entry name" value="Xanthine dehydrogenase oxidase"/>
    <property type="match status" value="1"/>
</dbReference>
<dbReference type="InterPro" id="IPR036856">
    <property type="entry name" value="Ald_Oxase/Xan_DH_a/b_sf"/>
</dbReference>
<dbReference type="CDD" id="cd00207">
    <property type="entry name" value="fer2"/>
    <property type="match status" value="1"/>
</dbReference>
<organism evidence="22 23">
    <name type="scientific">Ditylenchus dipsaci</name>
    <dbReference type="NCBI Taxonomy" id="166011"/>
    <lineage>
        <taxon>Eukaryota</taxon>
        <taxon>Metazoa</taxon>
        <taxon>Ecdysozoa</taxon>
        <taxon>Nematoda</taxon>
        <taxon>Chromadorea</taxon>
        <taxon>Rhabditida</taxon>
        <taxon>Tylenchina</taxon>
        <taxon>Tylenchomorpha</taxon>
        <taxon>Sphaerularioidea</taxon>
        <taxon>Anguinidae</taxon>
        <taxon>Anguininae</taxon>
        <taxon>Ditylenchus</taxon>
    </lineage>
</organism>
<sequence length="941" mass="103843">MSSSTPHGRYDQFSATNDQHNIVKRTGVWKESDDIISQFECNFLVFYVNGQRVEESKVDPRTTLAVYLRDHLQLKGTKIGCNEGGCGACTVMISDVEPLTEQIRHYSANACLTPVCAVFGKAVTTVEGVGGPDSLNKKIHPVQERLSKSHGSQCGYCTPGFVMAMYSLLRNCPQPTQAQIDDSIQGNLCRCTGYRPILEAFYSFIPPSQSQSGLPDGCCGQGDACCKKSAGRACGEDTHQLTKMKLTTFDNCAPYDPTQELIFPPELLLHKWNAVSFCLERDGVRWLQPTTLQQLLALKKAFPHGRLISGNSELAIELKFRFIDLSVAINPKQVPELREVRMQENRGLYVGMGLSLTEMREVLNKYIKELPEWQTAIFRSVCAMLHYFAGKHVRNMASAAGNIATASPISDLNPIWLASGASVVLESEERGERTVPIDDHFFVGYRKTVVQADEVIKAIWIPFSKPTQLFRAYKQAQRREDDIAIVTAAFSVTFNEQGHHELNPNSTIKEIRIAFGGMAPTTKLAIESVKGLENRTWSDELLEDVIQKVSVEFQLPPGVPGGMPRFRQALTISFFFKFFKHVAEHLGLACYNGESVECRVGEPQLLPFSSTQVYQEVPKEQPAQDPVGRPRMHESGVKHTTGEAVYSTDTKIFGCLHLAYVLSPVASGTINTVDVGAALQIPGVIGYIDHSDVPGSLMIGHGDVPVFPKYEVVYHGQPIGAIVAEEHELARRAANLVKLDISAHRDPIISIEDAIKSNSFHFPKPFTLHSSYAKGDTILKTCKNWPEKYCKIVEGQIRMGGQEHFYLETQNAIAIPGESGEMEVISSTQAINDVQGDVSKALGVPRHKVKVTVKRIGGGFGGKEFICGLFASAAAVAASKLKKPVRVTLERYDDMAVSGTRHPFLFDYKMAVDEKGNFLDYDIHAYSNCGMTVDLSKGVMG</sequence>
<dbReference type="NCBIfam" id="TIGR02963">
    <property type="entry name" value="xanthine_xdhA"/>
    <property type="match status" value="1"/>
</dbReference>
<dbReference type="InterPro" id="IPR036318">
    <property type="entry name" value="FAD-bd_PCMH-like_sf"/>
</dbReference>
<keyword evidence="12" id="KW-0408">Iron</keyword>
<comment type="cofactor">
    <cofactor evidence="1">
        <name>Mo-molybdopterin</name>
        <dbReference type="ChEBI" id="CHEBI:71302"/>
    </cofactor>
</comment>
<dbReference type="Gene3D" id="3.30.365.10">
    <property type="entry name" value="Aldehyde oxidase/xanthine dehydrogenase, molybdopterin binding domain"/>
    <property type="match status" value="2"/>
</dbReference>
<dbReference type="Pfam" id="PF01315">
    <property type="entry name" value="Ald_Xan_dh_C"/>
    <property type="match status" value="1"/>
</dbReference>
<evidence type="ECO:0000256" key="4">
    <source>
        <dbReference type="ARBA" id="ARBA00006849"/>
    </source>
</evidence>
<evidence type="ECO:0000256" key="7">
    <source>
        <dbReference type="ARBA" id="ARBA00022630"/>
    </source>
</evidence>
<comment type="cofactor">
    <cofactor evidence="2">
        <name>FAD</name>
        <dbReference type="ChEBI" id="CHEBI:57692"/>
    </cofactor>
</comment>
<dbReference type="InterPro" id="IPR002888">
    <property type="entry name" value="2Fe-2S-bd"/>
</dbReference>
<evidence type="ECO:0000259" key="21">
    <source>
        <dbReference type="PROSITE" id="PS51387"/>
    </source>
</evidence>
<dbReference type="InterPro" id="IPR036884">
    <property type="entry name" value="2Fe-2S-bd_dom_sf"/>
</dbReference>
<keyword evidence="11" id="KW-0560">Oxidoreductase</keyword>
<comment type="similarity">
    <text evidence="4">Belongs to the xanthine dehydrogenase family.</text>
</comment>
<keyword evidence="15" id="KW-0576">Peroxisome</keyword>
<proteinExistence type="inferred from homology"/>
<dbReference type="EC" id="1.17.1.4" evidence="5"/>
<dbReference type="FunFam" id="3.30.43.10:FF:000001">
    <property type="entry name" value="Xanthine dehydrogenase/oxidase"/>
    <property type="match status" value="1"/>
</dbReference>
<dbReference type="Gene3D" id="3.30.465.10">
    <property type="match status" value="1"/>
</dbReference>
<dbReference type="Pfam" id="PF01799">
    <property type="entry name" value="Fer2_2"/>
    <property type="match status" value="1"/>
</dbReference>
<keyword evidence="8" id="KW-0001">2Fe-2S</keyword>
<evidence type="ECO:0000256" key="8">
    <source>
        <dbReference type="ARBA" id="ARBA00022714"/>
    </source>
</evidence>
<evidence type="ECO:0000313" key="23">
    <source>
        <dbReference type="WBParaSite" id="jg18231"/>
    </source>
</evidence>
<keyword evidence="9" id="KW-0479">Metal-binding</keyword>
<dbReference type="WBParaSite" id="jg18231">
    <property type="protein sequence ID" value="jg18231"/>
    <property type="gene ID" value="jg18231"/>
</dbReference>
<comment type="cofactor">
    <cofactor evidence="16">
        <name>[2Fe-2S] cluster</name>
        <dbReference type="ChEBI" id="CHEBI:190135"/>
    </cofactor>
</comment>
<feature type="domain" description="FAD-binding PCMH-type" evidence="21">
    <location>
        <begin position="279"/>
        <end position="466"/>
    </location>
</feature>
<reference evidence="23" key="1">
    <citation type="submission" date="2022-11" db="UniProtKB">
        <authorList>
            <consortium name="WormBaseParasite"/>
        </authorList>
    </citation>
    <scope>IDENTIFICATION</scope>
</reference>
<dbReference type="InterPro" id="IPR008274">
    <property type="entry name" value="AldOxase/xan_DH_MoCoBD1"/>
</dbReference>
<dbReference type="InterPro" id="IPR012675">
    <property type="entry name" value="Beta-grasp_dom_sf"/>
</dbReference>
<dbReference type="PANTHER" id="PTHR45444:SF3">
    <property type="entry name" value="XANTHINE DEHYDROGENASE"/>
    <property type="match status" value="1"/>
</dbReference>
<dbReference type="InterPro" id="IPR016166">
    <property type="entry name" value="FAD-bd_PCMH"/>
</dbReference>
<dbReference type="InterPro" id="IPR002346">
    <property type="entry name" value="Mopterin_DH_FAD-bd"/>
</dbReference>
<dbReference type="GO" id="GO:0005777">
    <property type="term" value="C:peroxisome"/>
    <property type="evidence" value="ECO:0007669"/>
    <property type="project" value="UniProtKB-SubCell"/>
</dbReference>
<dbReference type="InterPro" id="IPR036683">
    <property type="entry name" value="CO_DH_flav_C_dom_sf"/>
</dbReference>
<feature type="compositionally biased region" description="Basic and acidic residues" evidence="19">
    <location>
        <begin position="631"/>
        <end position="640"/>
    </location>
</feature>
<evidence type="ECO:0000256" key="6">
    <source>
        <dbReference type="ARBA" id="ARBA00022505"/>
    </source>
</evidence>
<keyword evidence="13" id="KW-0411">Iron-sulfur</keyword>
<evidence type="ECO:0000256" key="15">
    <source>
        <dbReference type="ARBA" id="ARBA00023140"/>
    </source>
</evidence>
<comment type="catalytic activity">
    <reaction evidence="17">
        <text>xanthine + NAD(+) + H2O = urate + NADH + H(+)</text>
        <dbReference type="Rhea" id="RHEA:16669"/>
        <dbReference type="ChEBI" id="CHEBI:15377"/>
        <dbReference type="ChEBI" id="CHEBI:15378"/>
        <dbReference type="ChEBI" id="CHEBI:17712"/>
        <dbReference type="ChEBI" id="CHEBI:17775"/>
        <dbReference type="ChEBI" id="CHEBI:57540"/>
        <dbReference type="ChEBI" id="CHEBI:57945"/>
        <dbReference type="EC" id="1.17.1.4"/>
    </reaction>
</comment>
<dbReference type="Gene3D" id="3.90.1170.50">
    <property type="entry name" value="Aldehyde oxidase/xanthine dehydrogenase, a/b hammerhead"/>
    <property type="match status" value="1"/>
</dbReference>
<feature type="domain" description="2Fe-2S ferredoxin-type" evidence="20">
    <location>
        <begin position="42"/>
        <end position="129"/>
    </location>
</feature>
<dbReference type="InterPro" id="IPR014307">
    <property type="entry name" value="Xanthine_DH_ssu"/>
</dbReference>
<keyword evidence="10" id="KW-0274">FAD</keyword>
<dbReference type="InterPro" id="IPR000674">
    <property type="entry name" value="Ald_Oxase/Xan_DH_a/b"/>
</dbReference>
<dbReference type="Gene3D" id="3.30.43.10">
    <property type="entry name" value="Uridine Diphospho-n-acetylenolpyruvylglucosamine Reductase, domain 2"/>
    <property type="match status" value="1"/>
</dbReference>
<evidence type="ECO:0000313" key="22">
    <source>
        <dbReference type="Proteomes" id="UP000887574"/>
    </source>
</evidence>
<accession>A0A915DBR0</accession>
<dbReference type="PROSITE" id="PS51387">
    <property type="entry name" value="FAD_PCMH"/>
    <property type="match status" value="1"/>
</dbReference>
<keyword evidence="22" id="KW-1185">Reference proteome</keyword>
<dbReference type="SUPFAM" id="SSF54292">
    <property type="entry name" value="2Fe-2S ferredoxin-like"/>
    <property type="match status" value="1"/>
</dbReference>
<dbReference type="Pfam" id="PF02738">
    <property type="entry name" value="MoCoBD_1"/>
    <property type="match status" value="1"/>
</dbReference>
<evidence type="ECO:0000256" key="11">
    <source>
        <dbReference type="ARBA" id="ARBA00023002"/>
    </source>
</evidence>
<dbReference type="GO" id="GO:0071949">
    <property type="term" value="F:FAD binding"/>
    <property type="evidence" value="ECO:0007669"/>
    <property type="project" value="InterPro"/>
</dbReference>
<name>A0A915DBR0_9BILA</name>
<evidence type="ECO:0000256" key="10">
    <source>
        <dbReference type="ARBA" id="ARBA00022827"/>
    </source>
</evidence>
<evidence type="ECO:0000256" key="2">
    <source>
        <dbReference type="ARBA" id="ARBA00001974"/>
    </source>
</evidence>
<protein>
    <recommendedName>
        <fullName evidence="5">xanthine dehydrogenase</fullName>
        <ecNumber evidence="5">1.17.1.4</ecNumber>
    </recommendedName>
</protein>
<dbReference type="InterPro" id="IPR036010">
    <property type="entry name" value="2Fe-2S_ferredoxin-like_sf"/>
</dbReference>
<dbReference type="FunFam" id="3.10.20.30:FF:000015">
    <property type="entry name" value="Aldehyde oxidase 1"/>
    <property type="match status" value="1"/>
</dbReference>
<evidence type="ECO:0000256" key="19">
    <source>
        <dbReference type="SAM" id="MobiDB-lite"/>
    </source>
</evidence>
<keyword evidence="14" id="KW-0520">NAD</keyword>
<dbReference type="InterPro" id="IPR005107">
    <property type="entry name" value="CO_DH_flav_C"/>
</dbReference>
<dbReference type="SUPFAM" id="SSF54665">
    <property type="entry name" value="CO dehydrogenase molybdoprotein N-domain-like"/>
    <property type="match status" value="1"/>
</dbReference>